<dbReference type="SMART" id="SM00404">
    <property type="entry name" value="PTPc_motif"/>
    <property type="match status" value="2"/>
</dbReference>
<dbReference type="PANTHER" id="PTHR19134">
    <property type="entry name" value="RECEPTOR-TYPE TYROSINE-PROTEIN PHOSPHATASE"/>
    <property type="match status" value="1"/>
</dbReference>
<protein>
    <submittedName>
        <fullName evidence="3">Receptor-type tyrosine-protein phosphatase zeta</fullName>
    </submittedName>
</protein>
<proteinExistence type="predicted"/>
<dbReference type="PANTHER" id="PTHR19134:SF561">
    <property type="entry name" value="PROTEIN TYROSINE PHOSPHATASE 36E, ISOFORM A"/>
    <property type="match status" value="1"/>
</dbReference>
<accession>K1QM59</accession>
<dbReference type="InterPro" id="IPR000387">
    <property type="entry name" value="Tyr_Pase_dom"/>
</dbReference>
<dbReference type="InterPro" id="IPR002049">
    <property type="entry name" value="LE_dom"/>
</dbReference>
<feature type="domain" description="Tyrosine specific protein phosphatases" evidence="2">
    <location>
        <begin position="289"/>
        <end position="344"/>
    </location>
</feature>
<dbReference type="InterPro" id="IPR029021">
    <property type="entry name" value="Prot-tyrosine_phosphatase-like"/>
</dbReference>
<dbReference type="InParanoid" id="K1QM59"/>
<dbReference type="InterPro" id="IPR016130">
    <property type="entry name" value="Tyr_Pase_AS"/>
</dbReference>
<dbReference type="InterPro" id="IPR000242">
    <property type="entry name" value="PTP_cat"/>
</dbReference>
<dbReference type="PROSITE" id="PS50056">
    <property type="entry name" value="TYR_PHOSPHATASE_2"/>
    <property type="match status" value="1"/>
</dbReference>
<dbReference type="Gene3D" id="3.90.190.10">
    <property type="entry name" value="Protein tyrosine phosphatase superfamily"/>
    <property type="match status" value="3"/>
</dbReference>
<evidence type="ECO:0000259" key="2">
    <source>
        <dbReference type="PROSITE" id="PS50056"/>
    </source>
</evidence>
<dbReference type="InterPro" id="IPR050348">
    <property type="entry name" value="Protein-Tyr_Phosphatase"/>
</dbReference>
<dbReference type="InterPro" id="IPR003595">
    <property type="entry name" value="Tyr_Pase_cat"/>
</dbReference>
<dbReference type="Gene3D" id="2.170.300.10">
    <property type="entry name" value="Tie2 ligand-binding domain superfamily"/>
    <property type="match status" value="1"/>
</dbReference>
<dbReference type="Pfam" id="PF00102">
    <property type="entry name" value="Y_phosphatase"/>
    <property type="match status" value="3"/>
</dbReference>
<reference evidence="3" key="1">
    <citation type="journal article" date="2012" name="Nature">
        <title>The oyster genome reveals stress adaptation and complexity of shell formation.</title>
        <authorList>
            <person name="Zhang G."/>
            <person name="Fang X."/>
            <person name="Guo X."/>
            <person name="Li L."/>
            <person name="Luo R."/>
            <person name="Xu F."/>
            <person name="Yang P."/>
            <person name="Zhang L."/>
            <person name="Wang X."/>
            <person name="Qi H."/>
            <person name="Xiong Z."/>
            <person name="Que H."/>
            <person name="Xie Y."/>
            <person name="Holland P.W."/>
            <person name="Paps J."/>
            <person name="Zhu Y."/>
            <person name="Wu F."/>
            <person name="Chen Y."/>
            <person name="Wang J."/>
            <person name="Peng C."/>
            <person name="Meng J."/>
            <person name="Yang L."/>
            <person name="Liu J."/>
            <person name="Wen B."/>
            <person name="Zhang N."/>
            <person name="Huang Z."/>
            <person name="Zhu Q."/>
            <person name="Feng Y."/>
            <person name="Mount A."/>
            <person name="Hedgecock D."/>
            <person name="Xu Z."/>
            <person name="Liu Y."/>
            <person name="Domazet-Loso T."/>
            <person name="Du Y."/>
            <person name="Sun X."/>
            <person name="Zhang S."/>
            <person name="Liu B."/>
            <person name="Cheng P."/>
            <person name="Jiang X."/>
            <person name="Li J."/>
            <person name="Fan D."/>
            <person name="Wang W."/>
            <person name="Fu W."/>
            <person name="Wang T."/>
            <person name="Wang B."/>
            <person name="Zhang J."/>
            <person name="Peng Z."/>
            <person name="Li Y."/>
            <person name="Li N."/>
            <person name="Wang J."/>
            <person name="Chen M."/>
            <person name="He Y."/>
            <person name="Tan F."/>
            <person name="Song X."/>
            <person name="Zheng Q."/>
            <person name="Huang R."/>
            <person name="Yang H."/>
            <person name="Du X."/>
            <person name="Chen L."/>
            <person name="Yang M."/>
            <person name="Gaffney P.M."/>
            <person name="Wang S."/>
            <person name="Luo L."/>
            <person name="She Z."/>
            <person name="Ming Y."/>
            <person name="Huang W."/>
            <person name="Zhang S."/>
            <person name="Huang B."/>
            <person name="Zhang Y."/>
            <person name="Qu T."/>
            <person name="Ni P."/>
            <person name="Miao G."/>
            <person name="Wang J."/>
            <person name="Wang Q."/>
            <person name="Steinberg C.E."/>
            <person name="Wang H."/>
            <person name="Li N."/>
            <person name="Qian L."/>
            <person name="Zhang G."/>
            <person name="Li Y."/>
            <person name="Yang H."/>
            <person name="Liu X."/>
            <person name="Wang J."/>
            <person name="Yin Y."/>
            <person name="Wang J."/>
        </authorList>
    </citation>
    <scope>NUCLEOTIDE SEQUENCE [LARGE SCALE GENOMIC DNA]</scope>
    <source>
        <strain evidence="3">05x7-T-G4-1.051#20</strain>
    </source>
</reference>
<dbReference type="SMART" id="SM00194">
    <property type="entry name" value="PTPc"/>
    <property type="match status" value="1"/>
</dbReference>
<dbReference type="AlphaFoldDB" id="K1QM59"/>
<dbReference type="PRINTS" id="PR00700">
    <property type="entry name" value="PRTYPHPHTASE"/>
</dbReference>
<dbReference type="EMBL" id="JH817338">
    <property type="protein sequence ID" value="EKC22726.1"/>
    <property type="molecule type" value="Genomic_DNA"/>
</dbReference>
<organism evidence="3">
    <name type="scientific">Magallana gigas</name>
    <name type="common">Pacific oyster</name>
    <name type="synonym">Crassostrea gigas</name>
    <dbReference type="NCBI Taxonomy" id="29159"/>
    <lineage>
        <taxon>Eukaryota</taxon>
        <taxon>Metazoa</taxon>
        <taxon>Spiralia</taxon>
        <taxon>Lophotrochozoa</taxon>
        <taxon>Mollusca</taxon>
        <taxon>Bivalvia</taxon>
        <taxon>Autobranchia</taxon>
        <taxon>Pteriomorphia</taxon>
        <taxon>Ostreida</taxon>
        <taxon>Ostreoidea</taxon>
        <taxon>Ostreidae</taxon>
        <taxon>Magallana</taxon>
    </lineage>
</organism>
<dbReference type="CDD" id="cd00047">
    <property type="entry name" value="PTPc"/>
    <property type="match status" value="1"/>
</dbReference>
<dbReference type="HOGENOM" id="CLU_001645_8_3_1"/>
<evidence type="ECO:0000259" key="1">
    <source>
        <dbReference type="PROSITE" id="PS50055"/>
    </source>
</evidence>
<dbReference type="PROSITE" id="PS50055">
    <property type="entry name" value="TYR_PHOSPHATASE_PTP"/>
    <property type="match status" value="2"/>
</dbReference>
<keyword evidence="3" id="KW-0675">Receptor</keyword>
<sequence length="610" mass="68091">MITECDGGKYGRGCSLTCGACINNTPCHHINGSCLQGCGPGFKGQKCDEECDGNKYGPECSLTCGACINNTQCHHINGSCLHGCDPGYKGRTCDKECSPGTYGINCREACSTNCNTPQSCNRTTGECIGGCQPGWKGLHCDQNCQPGKFGQNCKYTCSVNCKDYNSCDKTSGDCVGGCLHGWQGKHCNRGPKQNSANDFWGMVKCAKYWPDSGVEKECGNLRIKLEKENQFAFYVVRSFKVFHKKANTSRTLTQYHYTSWPDHGTPEPLFLVIFHHHVIASRSPKDTSPTIVHCSAGIGRTGTYIALDALSKAGKMTGKINVTEYVKSMRTDRMNMVQTHEQYKTIFQALHDVFRAPIQSLNISDFVKKVENMSKEEPANWTVIRKEFQQLLAILPVYQQEDYKLAKQNKPPTCSDKILPLDKFNLNLTPLPDHRSCFINAIYVSSYTKEHVFIVTQYPENAVDFLRLLNDHESNYVILLDPSDEIEKQDTKTIVVVEPNKSLKLESGKQDTSSVRALVNYTLGVSPENTITIVSKDGAELCGMFCAIHNCMQQLHMDGNIDVFSTVRQLQICRPEFCSSQAEVDCLTQIRRTLEAEGRLQIESLFRSRS</sequence>
<name>K1QM59_MAGGI</name>
<feature type="domain" description="Tyrosine-protein phosphatase" evidence="1">
    <location>
        <begin position="384"/>
        <end position="488"/>
    </location>
</feature>
<dbReference type="CDD" id="cd00055">
    <property type="entry name" value="EGF_Lam"/>
    <property type="match status" value="1"/>
</dbReference>
<feature type="domain" description="Tyrosine-protein phosphatase" evidence="1">
    <location>
        <begin position="183"/>
        <end position="353"/>
    </location>
</feature>
<dbReference type="GO" id="GO:0004725">
    <property type="term" value="F:protein tyrosine phosphatase activity"/>
    <property type="evidence" value="ECO:0007669"/>
    <property type="project" value="InterPro"/>
</dbReference>
<dbReference type="PROSITE" id="PS00383">
    <property type="entry name" value="TYR_PHOSPHATASE_1"/>
    <property type="match status" value="1"/>
</dbReference>
<dbReference type="SUPFAM" id="SSF52799">
    <property type="entry name" value="(Phosphotyrosine protein) phosphatases II"/>
    <property type="match status" value="2"/>
</dbReference>
<evidence type="ECO:0000313" key="3">
    <source>
        <dbReference type="EMBL" id="EKC22726.1"/>
    </source>
</evidence>
<gene>
    <name evidence="3" type="ORF">CGI_10001597</name>
</gene>